<geneLocation type="plasmid" evidence="1 2">
    <name>pY5S7-1</name>
</geneLocation>
<evidence type="ECO:0000313" key="1">
    <source>
        <dbReference type="EMBL" id="WWP23936.1"/>
    </source>
</evidence>
<keyword evidence="1" id="KW-0614">Plasmid</keyword>
<sequence>MQSLNFALQLFKDSGVPFKLSGEAQTERELKVTRLVVTKDHVLQGHIQTYLNVLVNVEKKKQKGHSSVVILFDGYEHEARRMYNVPELKSWIQKLVKNKPYLFYFIANMNDHYVHDMALCSVTTSASFMPTSLLAYTGKSPELELNGADVTPVIQKLAKSAFMYAKKLKHTPEELMDQCITFLDHVKYEEHLEEHKRFLQEI</sequence>
<evidence type="ECO:0000313" key="2">
    <source>
        <dbReference type="Proteomes" id="UP001364764"/>
    </source>
</evidence>
<reference evidence="1 2" key="1">
    <citation type="submission" date="2024-02" db="EMBL/GenBank/DDBJ databases">
        <title>Complete sequences of two Paenibacillus sp. strains and one Lysinibacillus strain isolated from the environment on STAA medium highlight biotechnological potential.</title>
        <authorList>
            <person name="Attere S.A."/>
            <person name="Piche L.C."/>
            <person name="Intertaglia L."/>
            <person name="Lami R."/>
            <person name="Charette S.J."/>
            <person name="Vincent A.T."/>
        </authorList>
    </citation>
    <scope>NUCLEOTIDE SEQUENCE [LARGE SCALE GENOMIC DNA]</scope>
    <source>
        <strain evidence="1 2">Y5S-7</strain>
        <plasmid evidence="1 2">pY5S7-1</plasmid>
    </source>
</reference>
<dbReference type="Proteomes" id="UP001364764">
    <property type="component" value="Plasmid pY5S7-1"/>
</dbReference>
<organism evidence="1 2">
    <name type="scientific">Paenibacillus amylolyticus</name>
    <dbReference type="NCBI Taxonomy" id="1451"/>
    <lineage>
        <taxon>Bacteria</taxon>
        <taxon>Bacillati</taxon>
        <taxon>Bacillota</taxon>
        <taxon>Bacilli</taxon>
        <taxon>Bacillales</taxon>
        <taxon>Paenibacillaceae</taxon>
        <taxon>Paenibacillus</taxon>
    </lineage>
</organism>
<dbReference type="GeneID" id="93480117"/>
<name>A0ABD8B268_PAEAM</name>
<proteinExistence type="predicted"/>
<gene>
    <name evidence="1" type="ORF">V6668_31590</name>
</gene>
<dbReference type="EMBL" id="CP145893">
    <property type="protein sequence ID" value="WWP23936.1"/>
    <property type="molecule type" value="Genomic_DNA"/>
</dbReference>
<dbReference type="AlphaFoldDB" id="A0ABD8B268"/>
<dbReference type="RefSeq" id="WP_100526627.1">
    <property type="nucleotide sequence ID" value="NZ_CP145893.1"/>
</dbReference>
<accession>A0ABD8B268</accession>
<protein>
    <submittedName>
        <fullName evidence="1">Uncharacterized protein</fullName>
    </submittedName>
</protein>